<reference evidence="3" key="1">
    <citation type="journal article" date="2013" name="Science">
        <title>The Amborella genome and the evolution of flowering plants.</title>
        <authorList>
            <consortium name="Amborella Genome Project"/>
        </authorList>
    </citation>
    <scope>NUCLEOTIDE SEQUENCE [LARGE SCALE GENOMIC DNA]</scope>
</reference>
<dbReference type="OMA" id="AIDWGEI"/>
<evidence type="ECO:0008006" key="4">
    <source>
        <dbReference type="Google" id="ProtNLM"/>
    </source>
</evidence>
<name>U5D3F8_AMBTC</name>
<proteinExistence type="inferred from homology"/>
<dbReference type="HOGENOM" id="CLU_014546_2_0_1"/>
<dbReference type="eggNOG" id="ENOG502QT8C">
    <property type="taxonomic scope" value="Eukaryota"/>
</dbReference>
<dbReference type="GO" id="GO:0016747">
    <property type="term" value="F:acyltransferase activity, transferring groups other than amino-acyl groups"/>
    <property type="evidence" value="ECO:0000318"/>
    <property type="project" value="GO_Central"/>
</dbReference>
<dbReference type="AlphaFoldDB" id="U5D3F8"/>
<dbReference type="Pfam" id="PF02458">
    <property type="entry name" value="Transferase"/>
    <property type="match status" value="1"/>
</dbReference>
<gene>
    <name evidence="2" type="ORF">AMTR_s00066p00062130</name>
</gene>
<dbReference type="PANTHER" id="PTHR31642">
    <property type="entry name" value="TRICHOTHECENE 3-O-ACETYLTRANSFERASE"/>
    <property type="match status" value="1"/>
</dbReference>
<accession>U5D3F8</accession>
<organism evidence="2 3">
    <name type="scientific">Amborella trichopoda</name>
    <dbReference type="NCBI Taxonomy" id="13333"/>
    <lineage>
        <taxon>Eukaryota</taxon>
        <taxon>Viridiplantae</taxon>
        <taxon>Streptophyta</taxon>
        <taxon>Embryophyta</taxon>
        <taxon>Tracheophyta</taxon>
        <taxon>Spermatophyta</taxon>
        <taxon>Magnoliopsida</taxon>
        <taxon>Amborellales</taxon>
        <taxon>Amborellaceae</taxon>
        <taxon>Amborella</taxon>
    </lineage>
</organism>
<dbReference type="Proteomes" id="UP000017836">
    <property type="component" value="Unassembled WGS sequence"/>
</dbReference>
<dbReference type="Gene3D" id="3.30.559.10">
    <property type="entry name" value="Chloramphenicol acetyltransferase-like domain"/>
    <property type="match status" value="2"/>
</dbReference>
<protein>
    <recommendedName>
        <fullName evidence="4">Omega-hydroxypalmitate O-feruloyl transferase</fullName>
    </recommendedName>
</protein>
<sequence>MDAQCQAQAPLVEDLKVTIERSSIVLPFEKTPRSSMFLSNIDQILTFNVETVHFFPANPEYHQKIVVELFESALSRLLVPYDFMAGRLHFNEHSRRFEIDCNSAGAEFIVASSDLTFLEIGDLVYPNPAFRQFVPQLSNSKDLADLPLCLLQVTWFKCGGFVMGLSTNHATFDGISAKTFIQNLASLTASTTLAVQPYTNREPLRARSPPLVSFPHPELFEFPSLHSPANLDNGLIGPPAVAEDHHFKVFRLTGEDIDSLKQKARQGGALESCTSFNVVAAHLWRCKTLATGRGNEQSTLLYAVDIRRKLKPPLPHEYAGNAVLAAYAIAELSELRYGTFSNIVEKVWEGPRRIDDEYARSVIDWGEEHRGVPRGDVFVSSWWRLGLSEVDYVWGRPKYTCPVVHATKDIILLFPDIQGMSSSKGVNCLVALPEKEMEGIPHPFPIWTVAISCPSVRTEGAPEWRVLVESGAIVRERNYENLPSLFGLMDRASKGPSQPWPLGLGHSAHCHPYSQRERVMNIYIPTCLLVRLGWQRRKPYLACGPPRSL</sequence>
<dbReference type="PANTHER" id="PTHR31642:SF189">
    <property type="entry name" value="ACYLTRANSFERASE GLAUCE"/>
    <property type="match status" value="1"/>
</dbReference>
<evidence type="ECO:0000256" key="1">
    <source>
        <dbReference type="ARBA" id="ARBA00009861"/>
    </source>
</evidence>
<dbReference type="STRING" id="13333.U5D3F8"/>
<keyword evidence="3" id="KW-1185">Reference proteome</keyword>
<dbReference type="InterPro" id="IPR023213">
    <property type="entry name" value="CAT-like_dom_sf"/>
</dbReference>
<dbReference type="EMBL" id="KI392060">
    <property type="protein sequence ID" value="ERN20121.1"/>
    <property type="molecule type" value="Genomic_DNA"/>
</dbReference>
<evidence type="ECO:0000313" key="2">
    <source>
        <dbReference type="EMBL" id="ERN20121.1"/>
    </source>
</evidence>
<dbReference type="Gramene" id="ERN20121">
    <property type="protein sequence ID" value="ERN20121"/>
    <property type="gene ID" value="AMTR_s00066p00062130"/>
</dbReference>
<evidence type="ECO:0000313" key="3">
    <source>
        <dbReference type="Proteomes" id="UP000017836"/>
    </source>
</evidence>
<dbReference type="InterPro" id="IPR050317">
    <property type="entry name" value="Plant_Fungal_Acyltransferase"/>
</dbReference>
<comment type="similarity">
    <text evidence="1">Belongs to the plant acyltransferase family.</text>
</comment>